<proteinExistence type="predicted"/>
<keyword evidence="3" id="KW-1185">Reference proteome</keyword>
<dbReference type="EMBL" id="NBSK02000009">
    <property type="protein sequence ID" value="KAJ0187906.1"/>
    <property type="molecule type" value="Genomic_DNA"/>
</dbReference>
<feature type="domain" description="HAT C-terminal dimerisation" evidence="1">
    <location>
        <begin position="1"/>
        <end position="46"/>
    </location>
</feature>
<evidence type="ECO:0000313" key="3">
    <source>
        <dbReference type="Proteomes" id="UP000235145"/>
    </source>
</evidence>
<dbReference type="PANTHER" id="PTHR34567:SF13">
    <property type="entry name" value="HAT C-TERMINAL DIMERISATION DOMAIN-CONTAINING PROTEIN"/>
    <property type="match status" value="1"/>
</dbReference>
<reference evidence="2 3" key="1">
    <citation type="journal article" date="2017" name="Nat. Commun.">
        <title>Genome assembly with in vitro proximity ligation data and whole-genome triplication in lettuce.</title>
        <authorList>
            <person name="Reyes-Chin-Wo S."/>
            <person name="Wang Z."/>
            <person name="Yang X."/>
            <person name="Kozik A."/>
            <person name="Arikit S."/>
            <person name="Song C."/>
            <person name="Xia L."/>
            <person name="Froenicke L."/>
            <person name="Lavelle D.O."/>
            <person name="Truco M.J."/>
            <person name="Xia R."/>
            <person name="Zhu S."/>
            <person name="Xu C."/>
            <person name="Xu H."/>
            <person name="Xu X."/>
            <person name="Cox K."/>
            <person name="Korf I."/>
            <person name="Meyers B.C."/>
            <person name="Michelmore R.W."/>
        </authorList>
    </citation>
    <scope>NUCLEOTIDE SEQUENCE [LARGE SCALE GENOMIC DNA]</scope>
    <source>
        <strain evidence="3">cv. Salinas</strain>
        <tissue evidence="2">Seedlings</tissue>
    </source>
</reference>
<name>A0A9R1UIJ9_LACSA</name>
<dbReference type="PANTHER" id="PTHR34567">
    <property type="entry name" value="FK506-BINDING-LIKE PROTEIN"/>
    <property type="match status" value="1"/>
</dbReference>
<comment type="caution">
    <text evidence="2">The sequence shown here is derived from an EMBL/GenBank/DDBJ whole genome shotgun (WGS) entry which is preliminary data.</text>
</comment>
<dbReference type="GO" id="GO:0046983">
    <property type="term" value="F:protein dimerization activity"/>
    <property type="evidence" value="ECO:0007669"/>
    <property type="project" value="InterPro"/>
</dbReference>
<dbReference type="InterPro" id="IPR008906">
    <property type="entry name" value="HATC_C_dom"/>
</dbReference>
<dbReference type="Pfam" id="PF05699">
    <property type="entry name" value="Dimer_Tnp_hAT"/>
    <property type="match status" value="1"/>
</dbReference>
<evidence type="ECO:0000313" key="2">
    <source>
        <dbReference type="EMBL" id="KAJ0187906.1"/>
    </source>
</evidence>
<protein>
    <recommendedName>
        <fullName evidence="1">HAT C-terminal dimerisation domain-containing protein</fullName>
    </recommendedName>
</protein>
<dbReference type="AlphaFoldDB" id="A0A9R1UIJ9"/>
<dbReference type="Proteomes" id="UP000235145">
    <property type="component" value="Unassembled WGS sequence"/>
</dbReference>
<sequence>MLTIHVTVASAEQSFSKLKILKSYLQSTMTQERLNELVLMMIERNINPKFTTPISPIPLVFSNFKSNRSDHMENWRKKGNKYNQEPPRLNSHNYYGNPPLGGNSNWQQSVPSWEKRFVTSIGAMSWKKFLEAKAYAHLYENIMKWNDSAGEEAFQTAKHNFHAQIHGLPCDIKPHNPNLYIDQIDWNVKTNHDLVLDLNSDSVAPNSDSGSNREPVVIFGDALPDPYKNYSPAGWGDESKTRDFQNKMPEDCNYGVVYDDYVNSWDVDLEAINPQLFSSENDNKAHGEQGWNNDNNGCQGWNNNIHYRNVNNGGGRHRSWRFNGNNDRSWRNNGNRRKPVVQAHGNQWVHRVHP</sequence>
<evidence type="ECO:0000259" key="1">
    <source>
        <dbReference type="Pfam" id="PF05699"/>
    </source>
</evidence>
<organism evidence="2 3">
    <name type="scientific">Lactuca sativa</name>
    <name type="common">Garden lettuce</name>
    <dbReference type="NCBI Taxonomy" id="4236"/>
    <lineage>
        <taxon>Eukaryota</taxon>
        <taxon>Viridiplantae</taxon>
        <taxon>Streptophyta</taxon>
        <taxon>Embryophyta</taxon>
        <taxon>Tracheophyta</taxon>
        <taxon>Spermatophyta</taxon>
        <taxon>Magnoliopsida</taxon>
        <taxon>eudicotyledons</taxon>
        <taxon>Gunneridae</taxon>
        <taxon>Pentapetalae</taxon>
        <taxon>asterids</taxon>
        <taxon>campanulids</taxon>
        <taxon>Asterales</taxon>
        <taxon>Asteraceae</taxon>
        <taxon>Cichorioideae</taxon>
        <taxon>Cichorieae</taxon>
        <taxon>Lactucinae</taxon>
        <taxon>Lactuca</taxon>
    </lineage>
</organism>
<accession>A0A9R1UIJ9</accession>
<gene>
    <name evidence="2" type="ORF">LSAT_V11C900467600</name>
</gene>